<accession>A0AAW9PW79</accession>
<dbReference type="PANTHER" id="PTHR47017:SF1">
    <property type="entry name" value="ACYL-COA"/>
    <property type="match status" value="1"/>
</dbReference>
<evidence type="ECO:0000313" key="1">
    <source>
        <dbReference type="EMBL" id="MEE3716059.1"/>
    </source>
</evidence>
<reference evidence="1" key="1">
    <citation type="submission" date="2024-01" db="EMBL/GenBank/DDBJ databases">
        <title>Bank of Algae and Cyanobacteria of the Azores (BACA) strain genomes.</title>
        <authorList>
            <person name="Luz R."/>
            <person name="Cordeiro R."/>
            <person name="Fonseca A."/>
            <person name="Goncalves V."/>
        </authorList>
    </citation>
    <scope>NUCLEOTIDE SEQUENCE</scope>
    <source>
        <strain evidence="1">BACA0141</strain>
    </source>
</reference>
<evidence type="ECO:0000313" key="2">
    <source>
        <dbReference type="Proteomes" id="UP001333818"/>
    </source>
</evidence>
<keyword evidence="2" id="KW-1185">Reference proteome</keyword>
<name>A0AAW9PW79_9CYAN</name>
<organism evidence="1 2">
    <name type="scientific">Tumidithrix elongata BACA0141</name>
    <dbReference type="NCBI Taxonomy" id="2716417"/>
    <lineage>
        <taxon>Bacteria</taxon>
        <taxon>Bacillati</taxon>
        <taxon>Cyanobacteriota</taxon>
        <taxon>Cyanophyceae</taxon>
        <taxon>Pseudanabaenales</taxon>
        <taxon>Pseudanabaenaceae</taxon>
        <taxon>Tumidithrix</taxon>
        <taxon>Tumidithrix elongata</taxon>
    </lineage>
</organism>
<dbReference type="InterPro" id="IPR016181">
    <property type="entry name" value="Acyl_CoA_acyltransferase"/>
</dbReference>
<proteinExistence type="predicted"/>
<dbReference type="SUPFAM" id="SSF55729">
    <property type="entry name" value="Acyl-CoA N-acyltransferases (Nat)"/>
    <property type="match status" value="1"/>
</dbReference>
<dbReference type="Proteomes" id="UP001333818">
    <property type="component" value="Unassembled WGS sequence"/>
</dbReference>
<dbReference type="InterPro" id="IPR007434">
    <property type="entry name" value="FemAB-like"/>
</dbReference>
<dbReference type="Pfam" id="PF04339">
    <property type="entry name" value="FemAB_like"/>
    <property type="match status" value="1"/>
</dbReference>
<gene>
    <name evidence="1" type="ORF">V2H45_04770</name>
</gene>
<dbReference type="EMBL" id="JAZBJZ010000012">
    <property type="protein sequence ID" value="MEE3716059.1"/>
    <property type="molecule type" value="Genomic_DNA"/>
</dbReference>
<comment type="caution">
    <text evidence="1">The sequence shown here is derived from an EMBL/GenBank/DDBJ whole genome shotgun (WGS) entry which is preliminary data.</text>
</comment>
<dbReference type="Gene3D" id="3.40.630.30">
    <property type="match status" value="1"/>
</dbReference>
<dbReference type="PANTHER" id="PTHR47017">
    <property type="entry name" value="ACYL-COA"/>
    <property type="match status" value="1"/>
</dbReference>
<dbReference type="AlphaFoldDB" id="A0AAW9PW79"/>
<protein>
    <submittedName>
        <fullName evidence="1">GNAT family N-acetyltransferase</fullName>
    </submittedName>
</protein>
<dbReference type="RefSeq" id="WP_330482484.1">
    <property type="nucleotide sequence ID" value="NZ_JAZBJZ010000012.1"/>
</dbReference>
<sequence>MLKSSQPYTTTWIDSVHKVKPETWNALAKPLKTPFFEWEWLASLETSGCSTPKEGWLPNHLLVWQGNQLVAIAPLYLKGHSYGEFVFDHQWADLSYRLGINYYPKLLGMAPFTPAAGYRFLFAPEVLEQNKIIDLILTEIDRFCDRAQISGCHFLFVDPDWRSELEKRGFTAWMHHSYIWENQNFSSFDDYLKNFNANQRRNIKRERKAVENAGLKMRVYTGEEIPHFFYGFMYELYSDTCDKFWGGSKYLNRKFFESLQHCFRDRLVFVAGVAAEAIAGETDSHHKPIGMSFCIRKGEQLYGRYWGSVQEVDSLHFDACYYTPIEWAIAQGIRSFDPGAGGQHKKRRGFPAIPNYSLHRFYPNRLKQILVSHIHEVNSYEVRQIQAINHELPFDFEPPVLNV</sequence>